<evidence type="ECO:0000259" key="2">
    <source>
        <dbReference type="Pfam" id="PF13548"/>
    </source>
</evidence>
<keyword evidence="4" id="KW-1185">Reference proteome</keyword>
<evidence type="ECO:0000313" key="3">
    <source>
        <dbReference type="EMBL" id="RQH55433.1"/>
    </source>
</evidence>
<proteinExistence type="predicted"/>
<dbReference type="EMBL" id="RCBY01000007">
    <property type="protein sequence ID" value="RQH55433.1"/>
    <property type="molecule type" value="Genomic_DNA"/>
</dbReference>
<gene>
    <name evidence="3" type="ORF">D5R40_02505</name>
</gene>
<feature type="domain" description="DUF4126" evidence="2">
    <location>
        <begin position="7"/>
        <end position="175"/>
    </location>
</feature>
<dbReference type="OrthoDB" id="288613at2"/>
<evidence type="ECO:0000256" key="1">
    <source>
        <dbReference type="SAM" id="Phobius"/>
    </source>
</evidence>
<feature type="transmembrane region" description="Helical" evidence="1">
    <location>
        <begin position="151"/>
        <end position="178"/>
    </location>
</feature>
<dbReference type="InterPro" id="IPR025196">
    <property type="entry name" value="DUF4126"/>
</dbReference>
<keyword evidence="1" id="KW-0472">Membrane</keyword>
<protein>
    <submittedName>
        <fullName evidence="3">DUF4126 domain-containing protein</fullName>
    </submittedName>
</protein>
<keyword evidence="1" id="KW-0812">Transmembrane</keyword>
<dbReference type="Proteomes" id="UP000269154">
    <property type="component" value="Unassembled WGS sequence"/>
</dbReference>
<dbReference type="Pfam" id="PF13548">
    <property type="entry name" value="DUF4126"/>
    <property type="match status" value="1"/>
</dbReference>
<name>A0A3N6NVV4_9CYAN</name>
<keyword evidence="1" id="KW-1133">Transmembrane helix</keyword>
<dbReference type="RefSeq" id="WP_124143580.1">
    <property type="nucleotide sequence ID" value="NZ_CAWOKI010000354.1"/>
</dbReference>
<feature type="transmembrane region" description="Helical" evidence="1">
    <location>
        <begin position="74"/>
        <end position="95"/>
    </location>
</feature>
<sequence length="199" mass="20665">METLLGICLGVGLSAACGFRIFVPPLVMSIAAQSGNLQISSDFAWMGTPQATVAFGVGAFLEVAAYYIPWVDELLDIVATPTAVIAGTIITSSFVSDMSPMLQWTIAAVVGGGAAGTVQGLTDVTRLASTTLTGGFANPGVSTMELLSSSVLSILAISVPVFAAFLVFVVIGLLLSGVKTLHRKLRQRNNTEIPPTEME</sequence>
<organism evidence="3 4">
    <name type="scientific">Okeania hirsuta</name>
    <dbReference type="NCBI Taxonomy" id="1458930"/>
    <lineage>
        <taxon>Bacteria</taxon>
        <taxon>Bacillati</taxon>
        <taxon>Cyanobacteriota</taxon>
        <taxon>Cyanophyceae</taxon>
        <taxon>Oscillatoriophycideae</taxon>
        <taxon>Oscillatoriales</taxon>
        <taxon>Microcoleaceae</taxon>
        <taxon>Okeania</taxon>
    </lineage>
</organism>
<feature type="transmembrane region" description="Helical" evidence="1">
    <location>
        <begin position="44"/>
        <end position="67"/>
    </location>
</feature>
<accession>A0A3N6NVV4</accession>
<comment type="caution">
    <text evidence="3">The sequence shown here is derived from an EMBL/GenBank/DDBJ whole genome shotgun (WGS) entry which is preliminary data.</text>
</comment>
<dbReference type="AlphaFoldDB" id="A0A3N6NVV4"/>
<reference evidence="3 4" key="1">
    <citation type="journal article" date="2018" name="ACS Chem. Biol.">
        <title>Ketoreductase domain dysfunction expands chemodiversity: malyngamide biosynthesis in the cyanobacterium Okeania hirsuta.</title>
        <authorList>
            <person name="Moss N.A."/>
            <person name="Leao T."/>
            <person name="Rankin M."/>
            <person name="McCullough T.M."/>
            <person name="Qu P."/>
            <person name="Korobeynikov A."/>
            <person name="Smith J.L."/>
            <person name="Gerwick L."/>
            <person name="Gerwick W.H."/>
        </authorList>
    </citation>
    <scope>NUCLEOTIDE SEQUENCE [LARGE SCALE GENOMIC DNA]</scope>
    <source>
        <strain evidence="3 4">PAB10Feb10-1</strain>
    </source>
</reference>
<evidence type="ECO:0000313" key="4">
    <source>
        <dbReference type="Proteomes" id="UP000269154"/>
    </source>
</evidence>